<gene>
    <name evidence="1" type="ORF">LX83_000303</name>
</gene>
<evidence type="ECO:0000313" key="2">
    <source>
        <dbReference type="Proteomes" id="UP001206128"/>
    </source>
</evidence>
<keyword evidence="2" id="KW-1185">Reference proteome</keyword>
<dbReference type="Proteomes" id="UP001206128">
    <property type="component" value="Unassembled WGS sequence"/>
</dbReference>
<organism evidence="1 2">
    <name type="scientific">Goodfellowiella coeruleoviolacea</name>
    <dbReference type="NCBI Taxonomy" id="334858"/>
    <lineage>
        <taxon>Bacteria</taxon>
        <taxon>Bacillati</taxon>
        <taxon>Actinomycetota</taxon>
        <taxon>Actinomycetes</taxon>
        <taxon>Pseudonocardiales</taxon>
        <taxon>Pseudonocardiaceae</taxon>
        <taxon>Goodfellowiella</taxon>
    </lineage>
</organism>
<dbReference type="AlphaFoldDB" id="A0AAE3KIN7"/>
<dbReference type="EMBL" id="JAMTCK010000001">
    <property type="protein sequence ID" value="MCP2163463.1"/>
    <property type="molecule type" value="Genomic_DNA"/>
</dbReference>
<dbReference type="RefSeq" id="WP_253766134.1">
    <property type="nucleotide sequence ID" value="NZ_JAMTCK010000001.1"/>
</dbReference>
<comment type="caution">
    <text evidence="1">The sequence shown here is derived from an EMBL/GenBank/DDBJ whole genome shotgun (WGS) entry which is preliminary data.</text>
</comment>
<protein>
    <submittedName>
        <fullName evidence="1">Uncharacterized protein</fullName>
    </submittedName>
</protein>
<evidence type="ECO:0000313" key="1">
    <source>
        <dbReference type="EMBL" id="MCP2163463.1"/>
    </source>
</evidence>
<reference evidence="1" key="1">
    <citation type="submission" date="2022-06" db="EMBL/GenBank/DDBJ databases">
        <title>Genomic Encyclopedia of Archaeal and Bacterial Type Strains, Phase II (KMG-II): from individual species to whole genera.</title>
        <authorList>
            <person name="Goeker M."/>
        </authorList>
    </citation>
    <scope>NUCLEOTIDE SEQUENCE</scope>
    <source>
        <strain evidence="1">DSM 43935</strain>
    </source>
</reference>
<accession>A0AAE3KIN7</accession>
<proteinExistence type="predicted"/>
<name>A0AAE3KIN7_9PSEU</name>
<sequence length="154" mass="16298">MANESAPKAPIDQEVQQYAEQVKEDLSPTTGGFLGGILDGIGDISNKITAVAAAARAGQFAVSPDKAEAMTKELNNTLDTIDQMRSQVEVISRETPLGRGYAEQIGSTNASVGQTAADVLVEFAQRVATLRDSVRQSVANYRRVDDENAGGLEA</sequence>